<name>A0A1L6F9V4_9RHOO</name>
<dbReference type="STRING" id="96773.Tchl_0814"/>
<dbReference type="EMBL" id="CP018839">
    <property type="protein sequence ID" value="APR03678.1"/>
    <property type="molecule type" value="Genomic_DNA"/>
</dbReference>
<evidence type="ECO:0000313" key="1">
    <source>
        <dbReference type="EMBL" id="APR03678.1"/>
    </source>
</evidence>
<dbReference type="AlphaFoldDB" id="A0A1L6F9V4"/>
<gene>
    <name evidence="1" type="ORF">Tchl_0814</name>
</gene>
<accession>A0A1L6F9V4</accession>
<organism evidence="1 2">
    <name type="scientific">Thauera chlorobenzoica</name>
    <dbReference type="NCBI Taxonomy" id="96773"/>
    <lineage>
        <taxon>Bacteria</taxon>
        <taxon>Pseudomonadati</taxon>
        <taxon>Pseudomonadota</taxon>
        <taxon>Betaproteobacteria</taxon>
        <taxon>Rhodocyclales</taxon>
        <taxon>Zoogloeaceae</taxon>
        <taxon>Thauera</taxon>
    </lineage>
</organism>
<dbReference type="KEGG" id="tcl:Tchl_0814"/>
<reference evidence="1 2" key="1">
    <citation type="submission" date="2016-12" db="EMBL/GenBank/DDBJ databases">
        <title>Complete genome sequence of Thauera chlorobenzoica, a Betaproteobacterium degrading haloaromatics anaerobically to CO2 and halides.</title>
        <authorList>
            <person name="Goris T."/>
            <person name="Mergelsberg M."/>
            <person name="Boll M."/>
        </authorList>
    </citation>
    <scope>NUCLEOTIDE SEQUENCE [LARGE SCALE GENOMIC DNA]</scope>
    <source>
        <strain evidence="1 2">3CB1</strain>
    </source>
</reference>
<sequence>MISIKSGSDLPARNLPEPRLERKPVVTSVTIQRIALPFKEIIMSIFDAPIGRCEVVHEMVLLDETRRECACEHGCPPGQACPLAHCFARRSGLYEAHPEFKALIHRHAPHAVH</sequence>
<proteinExistence type="predicted"/>
<dbReference type="Proteomes" id="UP000185739">
    <property type="component" value="Chromosome"/>
</dbReference>
<protein>
    <submittedName>
        <fullName evidence="1">Uncharacterized protein</fullName>
    </submittedName>
</protein>
<evidence type="ECO:0000313" key="2">
    <source>
        <dbReference type="Proteomes" id="UP000185739"/>
    </source>
</evidence>
<keyword evidence="2" id="KW-1185">Reference proteome</keyword>